<feature type="domain" description="C2H2-type" evidence="3">
    <location>
        <begin position="41"/>
        <end position="72"/>
    </location>
</feature>
<gene>
    <name evidence="4" type="ORF">Pcinc_042886</name>
</gene>
<protein>
    <recommendedName>
        <fullName evidence="3">C2H2-type domain-containing protein</fullName>
    </recommendedName>
</protein>
<dbReference type="Proteomes" id="UP001286313">
    <property type="component" value="Unassembled WGS sequence"/>
</dbReference>
<dbReference type="SUPFAM" id="SSF57667">
    <property type="entry name" value="beta-beta-alpha zinc fingers"/>
    <property type="match status" value="1"/>
</dbReference>
<proteinExistence type="predicted"/>
<dbReference type="InterPro" id="IPR013087">
    <property type="entry name" value="Znf_C2H2_type"/>
</dbReference>
<dbReference type="GO" id="GO:0008270">
    <property type="term" value="F:zinc ion binding"/>
    <property type="evidence" value="ECO:0007669"/>
    <property type="project" value="UniProtKB-KW"/>
</dbReference>
<dbReference type="PROSITE" id="PS00028">
    <property type="entry name" value="ZINC_FINGER_C2H2_1"/>
    <property type="match status" value="2"/>
</dbReference>
<feature type="compositionally biased region" description="Low complexity" evidence="2">
    <location>
        <begin position="131"/>
        <end position="165"/>
    </location>
</feature>
<evidence type="ECO:0000259" key="3">
    <source>
        <dbReference type="PROSITE" id="PS50157"/>
    </source>
</evidence>
<organism evidence="4 5">
    <name type="scientific">Petrolisthes cinctipes</name>
    <name type="common">Flat porcelain crab</name>
    <dbReference type="NCBI Taxonomy" id="88211"/>
    <lineage>
        <taxon>Eukaryota</taxon>
        <taxon>Metazoa</taxon>
        <taxon>Ecdysozoa</taxon>
        <taxon>Arthropoda</taxon>
        <taxon>Crustacea</taxon>
        <taxon>Multicrustacea</taxon>
        <taxon>Malacostraca</taxon>
        <taxon>Eumalacostraca</taxon>
        <taxon>Eucarida</taxon>
        <taxon>Decapoda</taxon>
        <taxon>Pleocyemata</taxon>
        <taxon>Anomura</taxon>
        <taxon>Galatheoidea</taxon>
        <taxon>Porcellanidae</taxon>
        <taxon>Petrolisthes</taxon>
    </lineage>
</organism>
<keyword evidence="1" id="KW-0863">Zinc-finger</keyword>
<accession>A0AAE1EFL3</accession>
<evidence type="ECO:0000313" key="4">
    <source>
        <dbReference type="EMBL" id="KAK3850407.1"/>
    </source>
</evidence>
<feature type="region of interest" description="Disordered" evidence="2">
    <location>
        <begin position="100"/>
        <end position="177"/>
    </location>
</feature>
<keyword evidence="1" id="KW-0862">Zinc</keyword>
<reference evidence="4" key="1">
    <citation type="submission" date="2023-10" db="EMBL/GenBank/DDBJ databases">
        <title>Genome assemblies of two species of porcelain crab, Petrolisthes cinctipes and Petrolisthes manimaculis (Anomura: Porcellanidae).</title>
        <authorList>
            <person name="Angst P."/>
        </authorList>
    </citation>
    <scope>NUCLEOTIDE SEQUENCE</scope>
    <source>
        <strain evidence="4">PB745_01</strain>
        <tissue evidence="4">Gill</tissue>
    </source>
</reference>
<feature type="compositionally biased region" description="Polar residues" evidence="2">
    <location>
        <begin position="121"/>
        <end position="130"/>
    </location>
</feature>
<dbReference type="Gene3D" id="3.30.160.60">
    <property type="entry name" value="Classic Zinc Finger"/>
    <property type="match status" value="1"/>
</dbReference>
<name>A0AAE1EFL3_PETCI</name>
<keyword evidence="1" id="KW-0479">Metal-binding</keyword>
<evidence type="ECO:0000256" key="1">
    <source>
        <dbReference type="PROSITE-ProRule" id="PRU00042"/>
    </source>
</evidence>
<dbReference type="InterPro" id="IPR036236">
    <property type="entry name" value="Znf_C2H2_sf"/>
</dbReference>
<dbReference type="EMBL" id="JAWQEG010008391">
    <property type="protein sequence ID" value="KAK3850407.1"/>
    <property type="molecule type" value="Genomic_DNA"/>
</dbReference>
<keyword evidence="5" id="KW-1185">Reference proteome</keyword>
<sequence>MSVCSSDGREERKCPQAWSPDGVLSLFAGARAWVVGGGGAVWCPVCGKQISNKYNLRIHVRDKHEQQHGSRPICTVCRRNFKNANSLRVHTIKQHGYLSTRRRPKGLYHNSNSMGMGDQFQGETATSSVVPQASPLSQSQHQQQQQQQDLPSLPSLLCDDPVVTTSPPPLPLPSSTTSAATSFLDKLVGTAAGAQDLFGCPDVDTPGSLGHTSPRLTTHDFRDVTSLSLQKGS</sequence>
<dbReference type="AlphaFoldDB" id="A0AAE1EFL3"/>
<comment type="caution">
    <text evidence="4">The sequence shown here is derived from an EMBL/GenBank/DDBJ whole genome shotgun (WGS) entry which is preliminary data.</text>
</comment>
<dbReference type="PROSITE" id="PS50157">
    <property type="entry name" value="ZINC_FINGER_C2H2_2"/>
    <property type="match status" value="1"/>
</dbReference>
<dbReference type="SMART" id="SM00355">
    <property type="entry name" value="ZnF_C2H2"/>
    <property type="match status" value="2"/>
</dbReference>
<dbReference type="Pfam" id="PF00096">
    <property type="entry name" value="zf-C2H2"/>
    <property type="match status" value="2"/>
</dbReference>
<evidence type="ECO:0000313" key="5">
    <source>
        <dbReference type="Proteomes" id="UP001286313"/>
    </source>
</evidence>
<evidence type="ECO:0000256" key="2">
    <source>
        <dbReference type="SAM" id="MobiDB-lite"/>
    </source>
</evidence>